<organism evidence="3 4">
    <name type="scientific">Cobetia amphilecti</name>
    <dbReference type="NCBI Taxonomy" id="1055104"/>
    <lineage>
        <taxon>Bacteria</taxon>
        <taxon>Pseudomonadati</taxon>
        <taxon>Pseudomonadota</taxon>
        <taxon>Gammaproteobacteria</taxon>
        <taxon>Oceanospirillales</taxon>
        <taxon>Halomonadaceae</taxon>
        <taxon>Cobetia</taxon>
    </lineage>
</organism>
<accession>A0AAP4U3C9</accession>
<protein>
    <recommendedName>
        <fullName evidence="6">Silver efflux pump</fullName>
    </recommendedName>
</protein>
<evidence type="ECO:0000256" key="1">
    <source>
        <dbReference type="SAM" id="SignalP"/>
    </source>
</evidence>
<proteinExistence type="predicted"/>
<gene>
    <name evidence="3" type="ORF">Q4535_17030</name>
    <name evidence="2" type="ORF">QLT01_12740</name>
</gene>
<reference evidence="3" key="2">
    <citation type="submission" date="2023-07" db="EMBL/GenBank/DDBJ databases">
        <title>Genome content predicts the carbon catabolic preferences of heterotrophic bacteria.</title>
        <authorList>
            <person name="Gralka M."/>
        </authorList>
    </citation>
    <scope>NUCLEOTIDE SEQUENCE</scope>
    <source>
        <strain evidence="3">C2R13</strain>
    </source>
</reference>
<evidence type="ECO:0000313" key="5">
    <source>
        <dbReference type="Proteomes" id="UP001229025"/>
    </source>
</evidence>
<dbReference type="Proteomes" id="UP001170481">
    <property type="component" value="Unassembled WGS sequence"/>
</dbReference>
<reference evidence="2" key="4">
    <citation type="submission" date="2024-05" db="EMBL/GenBank/DDBJ databases">
        <title>Genome-based characterization of strain KMM 296 and proposal for reclassification of Cobetia litoralis and Cobetia pacifica, and emended description of the species Cobetia amphilecti and Cobetia marina.</title>
        <authorList>
            <person name="Balabanova L."/>
            <person name="Nedashkovskaya O."/>
        </authorList>
    </citation>
    <scope>NUCLEOTIDE SEQUENCE</scope>
    <source>
        <strain evidence="2">NRIC 0815</strain>
    </source>
</reference>
<name>A0AAP4U3C9_9GAMM</name>
<feature type="signal peptide" evidence="1">
    <location>
        <begin position="1"/>
        <end position="32"/>
    </location>
</feature>
<sequence>MTMKKTVTAATFAAAAAALFSTAALTSLPVHAGDNAVKCSGINSCKGTSECATANSACKGHNACKGQGWSYTASAESCVGEGGTVVEG</sequence>
<evidence type="ECO:0000313" key="2">
    <source>
        <dbReference type="EMBL" id="MDI5885219.1"/>
    </source>
</evidence>
<keyword evidence="1" id="KW-0732">Signal</keyword>
<dbReference type="GeneID" id="97324951"/>
<dbReference type="RefSeq" id="WP_197738697.1">
    <property type="nucleotide sequence ID" value="NZ_CANLSP010000003.1"/>
</dbReference>
<dbReference type="EMBL" id="JASCSA010000010">
    <property type="protein sequence ID" value="MDI5885219.1"/>
    <property type="molecule type" value="Genomic_DNA"/>
</dbReference>
<keyword evidence="5" id="KW-1185">Reference proteome</keyword>
<evidence type="ECO:0008006" key="6">
    <source>
        <dbReference type="Google" id="ProtNLM"/>
    </source>
</evidence>
<feature type="chain" id="PRO_5042959908" description="Silver efflux pump" evidence="1">
    <location>
        <begin position="33"/>
        <end position="88"/>
    </location>
</feature>
<evidence type="ECO:0000313" key="3">
    <source>
        <dbReference type="EMBL" id="MDO6673811.1"/>
    </source>
</evidence>
<reference evidence="5" key="3">
    <citation type="submission" date="2023-07" db="EMBL/GenBank/DDBJ databases">
        <title>Genome-based characterization of strain KMM 296 and proposal for reclassification of Cobetia litoralis and Cobetia pacifica, and emended description of the species Cobetia amphilecti and Cobetia marina.</title>
        <authorList>
            <person name="Balabanova L."/>
            <person name="Nedashkovskaya O."/>
        </authorList>
    </citation>
    <scope>NUCLEOTIDE SEQUENCE [LARGE SCALE GENOMIC DNA]</scope>
    <source>
        <strain evidence="5">NRIC 0815</strain>
    </source>
</reference>
<evidence type="ECO:0000313" key="4">
    <source>
        <dbReference type="Proteomes" id="UP001170481"/>
    </source>
</evidence>
<dbReference type="Proteomes" id="UP001229025">
    <property type="component" value="Unassembled WGS sequence"/>
</dbReference>
<comment type="caution">
    <text evidence="3">The sequence shown here is derived from an EMBL/GenBank/DDBJ whole genome shotgun (WGS) entry which is preliminary data.</text>
</comment>
<reference evidence="2 5" key="1">
    <citation type="submission" date="2023-04" db="EMBL/GenBank/DDBJ databases">
        <authorList>
            <person name="Otstavnykh N."/>
            <person name="Seitkalieva A."/>
            <person name="Bystritskaya E."/>
        </authorList>
    </citation>
    <scope>NUCLEOTIDE SEQUENCE [LARGE SCALE GENOMIC DNA]</scope>
    <source>
        <strain evidence="2 5">NRIC 0815</strain>
    </source>
</reference>
<dbReference type="EMBL" id="JAUORK010000034">
    <property type="protein sequence ID" value="MDO6673811.1"/>
    <property type="molecule type" value="Genomic_DNA"/>
</dbReference>
<dbReference type="AlphaFoldDB" id="A0AAP4U3C9"/>